<keyword evidence="7" id="KW-1185">Reference proteome</keyword>
<comment type="similarity">
    <text evidence="4 5">Belongs to the RNA methyltransferase RlmH family.</text>
</comment>
<organism evidence="6 7">
    <name type="scientific">Candidatus Trichorickettsia mobilis</name>
    <dbReference type="NCBI Taxonomy" id="1346319"/>
    <lineage>
        <taxon>Bacteria</taxon>
        <taxon>Pseudomonadati</taxon>
        <taxon>Pseudomonadota</taxon>
        <taxon>Alphaproteobacteria</taxon>
        <taxon>Rickettsiales</taxon>
        <taxon>Rickettsiaceae</taxon>
        <taxon>Rickettsieae</taxon>
        <taxon>Candidatus Trichorickettsia</taxon>
    </lineage>
</organism>
<keyword evidence="2 5" id="KW-0808">Transferase</keyword>
<name>A0ABZ0UUD6_9RICK</name>
<dbReference type="PANTHER" id="PTHR33603:SF1">
    <property type="entry name" value="RIBOSOMAL RNA LARGE SUBUNIT METHYLTRANSFERASE H"/>
    <property type="match status" value="1"/>
</dbReference>
<dbReference type="PIRSF" id="PIRSF004505">
    <property type="entry name" value="MT_bac"/>
    <property type="match status" value="1"/>
</dbReference>
<evidence type="ECO:0000256" key="2">
    <source>
        <dbReference type="ARBA" id="ARBA00022679"/>
    </source>
</evidence>
<comment type="catalytic activity">
    <reaction evidence="5">
        <text>pseudouridine(1915) in 23S rRNA + S-adenosyl-L-methionine = N(3)-methylpseudouridine(1915) in 23S rRNA + S-adenosyl-L-homocysteine + H(+)</text>
        <dbReference type="Rhea" id="RHEA:42752"/>
        <dbReference type="Rhea" id="RHEA-COMP:10221"/>
        <dbReference type="Rhea" id="RHEA-COMP:10222"/>
        <dbReference type="ChEBI" id="CHEBI:15378"/>
        <dbReference type="ChEBI" id="CHEBI:57856"/>
        <dbReference type="ChEBI" id="CHEBI:59789"/>
        <dbReference type="ChEBI" id="CHEBI:65314"/>
        <dbReference type="ChEBI" id="CHEBI:74486"/>
        <dbReference type="EC" id="2.1.1.177"/>
    </reaction>
</comment>
<reference evidence="6 7" key="1">
    <citation type="submission" date="2022-10" db="EMBL/GenBank/DDBJ databases">
        <title>Host association and intracellularity evolved multiple times independently in the Rickettsiales.</title>
        <authorList>
            <person name="Castelli M."/>
            <person name="Nardi T."/>
            <person name="Gammuto L."/>
            <person name="Bellinzona G."/>
            <person name="Sabaneyeva E."/>
            <person name="Potekhin A."/>
            <person name="Serra V."/>
            <person name="Petroni G."/>
            <person name="Sassera D."/>
        </authorList>
    </citation>
    <scope>NUCLEOTIDE SEQUENCE [LARGE SCALE GENOMIC DNA]</scope>
    <source>
        <strain evidence="6 7">Kr 154-4</strain>
    </source>
</reference>
<dbReference type="PANTHER" id="PTHR33603">
    <property type="entry name" value="METHYLTRANSFERASE"/>
    <property type="match status" value="1"/>
</dbReference>
<proteinExistence type="inferred from homology"/>
<sequence length="149" mass="17074">MGKIIHIISIGKLSENYQHIADDYQKMIRWRINSTEITYSQKLPTTQIKQFEAKLIVQRYRHKSSRIILDSNGKSLSSYDFAGLIDSQIIHGIDFIIGGAFGLDASILETIDNKISLSTMTFPHQLAKVILLEQIYRAQTILTNHPYHK</sequence>
<evidence type="ECO:0000256" key="1">
    <source>
        <dbReference type="ARBA" id="ARBA00022603"/>
    </source>
</evidence>
<comment type="subcellular location">
    <subcellularLocation>
        <location evidence="5">Cytoplasm</location>
    </subcellularLocation>
</comment>
<evidence type="ECO:0000313" key="7">
    <source>
        <dbReference type="Proteomes" id="UP001326613"/>
    </source>
</evidence>
<dbReference type="Proteomes" id="UP001326613">
    <property type="component" value="Chromosome"/>
</dbReference>
<keyword evidence="1 5" id="KW-0489">Methyltransferase</keyword>
<comment type="function">
    <text evidence="5">Specifically methylates the pseudouridine at position 1915 (m3Psi1915) in 23S rRNA.</text>
</comment>
<evidence type="ECO:0000256" key="3">
    <source>
        <dbReference type="ARBA" id="ARBA00022691"/>
    </source>
</evidence>
<feature type="binding site" evidence="5">
    <location>
        <begin position="117"/>
        <end position="122"/>
    </location>
    <ligand>
        <name>S-adenosyl-L-methionine</name>
        <dbReference type="ChEBI" id="CHEBI:59789"/>
    </ligand>
</feature>
<dbReference type="SUPFAM" id="SSF75217">
    <property type="entry name" value="alpha/beta knot"/>
    <property type="match status" value="1"/>
</dbReference>
<dbReference type="RefSeq" id="WP_323738563.1">
    <property type="nucleotide sequence ID" value="NZ_CP112932.1"/>
</dbReference>
<keyword evidence="5" id="KW-0963">Cytoplasm</keyword>
<gene>
    <name evidence="5" type="primary">rlmH</name>
    <name evidence="6" type="ORF">Trichorick_00382</name>
</gene>
<dbReference type="GO" id="GO:0032259">
    <property type="term" value="P:methylation"/>
    <property type="evidence" value="ECO:0007669"/>
    <property type="project" value="UniProtKB-KW"/>
</dbReference>
<dbReference type="HAMAP" id="MF_00658">
    <property type="entry name" value="23SrRNA_methyltr_H"/>
    <property type="match status" value="1"/>
</dbReference>
<dbReference type="InterPro" id="IPR029028">
    <property type="entry name" value="Alpha/beta_knot_MTases"/>
</dbReference>
<keyword evidence="3 5" id="KW-0949">S-adenosyl-L-methionine</keyword>
<dbReference type="Gene3D" id="3.40.1280.10">
    <property type="match status" value="1"/>
</dbReference>
<dbReference type="GO" id="GO:0008168">
    <property type="term" value="F:methyltransferase activity"/>
    <property type="evidence" value="ECO:0007669"/>
    <property type="project" value="UniProtKB-KW"/>
</dbReference>
<accession>A0ABZ0UUD6</accession>
<protein>
    <recommendedName>
        <fullName evidence="5">Ribosomal RNA large subunit methyltransferase H</fullName>
        <ecNumber evidence="5">2.1.1.177</ecNumber>
    </recommendedName>
    <alternativeName>
        <fullName evidence="5">23S rRNA (pseudouridine1915-N3)-methyltransferase</fullName>
    </alternativeName>
    <alternativeName>
        <fullName evidence="5">23S rRNA m3Psi1915 methyltransferase</fullName>
    </alternativeName>
    <alternativeName>
        <fullName evidence="5">rRNA (pseudouridine-N3-)-methyltransferase RlmH</fullName>
    </alternativeName>
</protein>
<dbReference type="InterPro" id="IPR029026">
    <property type="entry name" value="tRNA_m1G_MTases_N"/>
</dbReference>
<evidence type="ECO:0000256" key="5">
    <source>
        <dbReference type="HAMAP-Rule" id="MF_00658"/>
    </source>
</evidence>
<comment type="subunit">
    <text evidence="5">Homodimer.</text>
</comment>
<feature type="binding site" evidence="5">
    <location>
        <position position="69"/>
    </location>
    <ligand>
        <name>S-adenosyl-L-methionine</name>
        <dbReference type="ChEBI" id="CHEBI:59789"/>
    </ligand>
</feature>
<evidence type="ECO:0000313" key="6">
    <source>
        <dbReference type="EMBL" id="WPY00504.1"/>
    </source>
</evidence>
<dbReference type="EC" id="2.1.1.177" evidence="5"/>
<feature type="binding site" evidence="5">
    <location>
        <position position="98"/>
    </location>
    <ligand>
        <name>S-adenosyl-L-methionine</name>
        <dbReference type="ChEBI" id="CHEBI:59789"/>
    </ligand>
</feature>
<dbReference type="CDD" id="cd18081">
    <property type="entry name" value="RlmH-like"/>
    <property type="match status" value="1"/>
</dbReference>
<evidence type="ECO:0000256" key="4">
    <source>
        <dbReference type="ARBA" id="ARBA00038303"/>
    </source>
</evidence>
<dbReference type="EMBL" id="CP112932">
    <property type="protein sequence ID" value="WPY00504.1"/>
    <property type="molecule type" value="Genomic_DNA"/>
</dbReference>
<keyword evidence="5" id="KW-0698">rRNA processing</keyword>
<dbReference type="InterPro" id="IPR003742">
    <property type="entry name" value="RlmH-like"/>
</dbReference>
<dbReference type="Pfam" id="PF02590">
    <property type="entry name" value="SPOUT_MTase"/>
    <property type="match status" value="1"/>
</dbReference>